<dbReference type="GO" id="GO:0016887">
    <property type="term" value="F:ATP hydrolysis activity"/>
    <property type="evidence" value="ECO:0007669"/>
    <property type="project" value="InterPro"/>
</dbReference>
<dbReference type="EMBL" id="BOSE01000013">
    <property type="protein sequence ID" value="GIP19237.1"/>
    <property type="molecule type" value="Genomic_DNA"/>
</dbReference>
<comment type="caution">
    <text evidence="2">The sequence shown here is derived from an EMBL/GenBank/DDBJ whole genome shotgun (WGS) entry which is preliminary data.</text>
</comment>
<dbReference type="Gene3D" id="3.40.50.300">
    <property type="entry name" value="P-loop containing nucleotide triphosphate hydrolases"/>
    <property type="match status" value="1"/>
</dbReference>
<accession>A0A920CWF2</accession>
<gene>
    <name evidence="2" type="ORF">J40TS1_48790</name>
</gene>
<evidence type="ECO:0000259" key="1">
    <source>
        <dbReference type="Pfam" id="PF13304"/>
    </source>
</evidence>
<sequence>MLKKFTVSNYRRFQHALEVDFSRVRDYKYNENCIVDNIISKSIVYGKNAVGKSNLGYALMDIRSTLIVDSPRFGDQAGFINAFSESDEATFSYSFKFNQDEVTYSYSKKSSTELTHETLILNGVTLFDCDYKKNLLNIEKLVEYDGLDSLKFSSRQAGTPLLRFILFYGNLIELSALQSLYDFVNGMAMLRTVDKNYAFSGPLTLNTGIIKTILENDLVSELEKFLNSVGVQVKLKSDLMPDGEANLYFDYPKPLEFVKNASSGTRALTAIFTVFHQLDKISFLFIDEVDANLHFSLADQIINQFKQRRETQIMLTTHNTDLMSNKIMRPDCYFILTSASKCVTLADATKRELREGHNLEKLYQAGEFEEIGE</sequence>
<keyword evidence="3" id="KW-1185">Reference proteome</keyword>
<reference evidence="2" key="1">
    <citation type="submission" date="2021-03" db="EMBL/GenBank/DDBJ databases">
        <title>Antimicrobial resistance genes in bacteria isolated from Japanese honey, and their potential for conferring macrolide and lincosamide resistance in the American foulbrood pathogen Paenibacillus larvae.</title>
        <authorList>
            <person name="Okamoto M."/>
            <person name="Kumagai M."/>
            <person name="Kanamori H."/>
            <person name="Takamatsu D."/>
        </authorList>
    </citation>
    <scope>NUCLEOTIDE SEQUENCE</scope>
    <source>
        <strain evidence="2">J40TS1</strain>
    </source>
</reference>
<evidence type="ECO:0000313" key="3">
    <source>
        <dbReference type="Proteomes" id="UP000683139"/>
    </source>
</evidence>
<name>A0A920CWF2_9BACL</name>
<dbReference type="InterPro" id="IPR003959">
    <property type="entry name" value="ATPase_AAA_core"/>
</dbReference>
<dbReference type="PANTHER" id="PTHR40396:SF1">
    <property type="entry name" value="ATPASE AAA-TYPE CORE DOMAIN-CONTAINING PROTEIN"/>
    <property type="match status" value="1"/>
</dbReference>
<dbReference type="InterPro" id="IPR027417">
    <property type="entry name" value="P-loop_NTPase"/>
</dbReference>
<dbReference type="Pfam" id="PF13304">
    <property type="entry name" value="AAA_21"/>
    <property type="match status" value="1"/>
</dbReference>
<dbReference type="Proteomes" id="UP000683139">
    <property type="component" value="Unassembled WGS sequence"/>
</dbReference>
<dbReference type="PANTHER" id="PTHR40396">
    <property type="entry name" value="ATPASE-LIKE PROTEIN"/>
    <property type="match status" value="1"/>
</dbReference>
<protein>
    <recommendedName>
        <fullName evidence="1">ATPase AAA-type core domain-containing protein</fullName>
    </recommendedName>
</protein>
<dbReference type="AlphaFoldDB" id="A0A920CWF2"/>
<dbReference type="SUPFAM" id="SSF52540">
    <property type="entry name" value="P-loop containing nucleoside triphosphate hydrolases"/>
    <property type="match status" value="1"/>
</dbReference>
<evidence type="ECO:0000313" key="2">
    <source>
        <dbReference type="EMBL" id="GIP19237.1"/>
    </source>
</evidence>
<feature type="domain" description="ATPase AAA-type core" evidence="1">
    <location>
        <begin position="260"/>
        <end position="323"/>
    </location>
</feature>
<dbReference type="GO" id="GO:0005524">
    <property type="term" value="F:ATP binding"/>
    <property type="evidence" value="ECO:0007669"/>
    <property type="project" value="InterPro"/>
</dbReference>
<organism evidence="2 3">
    <name type="scientific">Paenibacillus montaniterrae</name>
    <dbReference type="NCBI Taxonomy" id="429341"/>
    <lineage>
        <taxon>Bacteria</taxon>
        <taxon>Bacillati</taxon>
        <taxon>Bacillota</taxon>
        <taxon>Bacilli</taxon>
        <taxon>Bacillales</taxon>
        <taxon>Paenibacillaceae</taxon>
        <taxon>Paenibacillus</taxon>
    </lineage>
</organism>
<dbReference type="RefSeq" id="WP_213519890.1">
    <property type="nucleotide sequence ID" value="NZ_BOSE01000013.1"/>
</dbReference>
<proteinExistence type="predicted"/>